<name>A0A0C1NAL6_9CYAN</name>
<evidence type="ECO:0000313" key="2">
    <source>
        <dbReference type="EMBL" id="KAF3884557.1"/>
    </source>
</evidence>
<comment type="caution">
    <text evidence="3">The sequence shown here is derived from an EMBL/GenBank/DDBJ whole genome shotgun (WGS) entry which is preliminary data.</text>
</comment>
<feature type="transmembrane region" description="Helical" evidence="1">
    <location>
        <begin position="74"/>
        <end position="97"/>
    </location>
</feature>
<dbReference type="AlphaFoldDB" id="A0A0C1NAL6"/>
<dbReference type="OrthoDB" id="122427at2"/>
<organism evidence="3">
    <name type="scientific">Tolypothrix bouteillei VB521301</name>
    <dbReference type="NCBI Taxonomy" id="1479485"/>
    <lineage>
        <taxon>Bacteria</taxon>
        <taxon>Bacillati</taxon>
        <taxon>Cyanobacteriota</taxon>
        <taxon>Cyanophyceae</taxon>
        <taxon>Nostocales</taxon>
        <taxon>Tolypothrichaceae</taxon>
        <taxon>Tolypothrix</taxon>
    </lineage>
</organism>
<proteinExistence type="predicted"/>
<evidence type="ECO:0000256" key="1">
    <source>
        <dbReference type="SAM" id="Phobius"/>
    </source>
</evidence>
<feature type="transmembrane region" description="Helical" evidence="1">
    <location>
        <begin position="9"/>
        <end position="29"/>
    </location>
</feature>
<dbReference type="RefSeq" id="WP_038081755.1">
    <property type="nucleotide sequence ID" value="NZ_JHEG04000001.1"/>
</dbReference>
<evidence type="ECO:0000313" key="3">
    <source>
        <dbReference type="EMBL" id="KIE09731.1"/>
    </source>
</evidence>
<accession>A0A0C1NAL6</accession>
<keyword evidence="1" id="KW-0472">Membrane</keyword>
<keyword evidence="1" id="KW-0812">Transmembrane</keyword>
<feature type="transmembrane region" description="Helical" evidence="1">
    <location>
        <begin position="49"/>
        <end position="67"/>
    </location>
</feature>
<keyword evidence="1" id="KW-1133">Transmembrane helix</keyword>
<dbReference type="Proteomes" id="UP000029738">
    <property type="component" value="Unassembled WGS sequence"/>
</dbReference>
<reference evidence="3" key="1">
    <citation type="journal article" date="2015" name="Genome Announc.">
        <title>Draft Genome Sequence of Tolypothrix boutellei Strain VB521301.</title>
        <authorList>
            <person name="Chandrababunaidu M.M."/>
            <person name="Singh D."/>
            <person name="Sen D."/>
            <person name="Bhan S."/>
            <person name="Das S."/>
            <person name="Gupta A."/>
            <person name="Adhikary S.P."/>
            <person name="Tripathy S."/>
        </authorList>
    </citation>
    <scope>NUCLEOTIDE SEQUENCE</scope>
    <source>
        <strain evidence="3">VB521301</strain>
    </source>
</reference>
<sequence length="159" mass="16730">MNRVSLGRNLIVVTAILSIVVPIGVDGFLLAKAHMANPLWLPHAKLHCAMSFFAAISLGASGLAVLWTRPTTDLASAAIAAFLSTAFWMGLVLAGVWPETSYGFSNDPNLTNFQPPVMFGLLVDPNVALALVSIILGWVGFALIGSAVGNVGELNKELD</sequence>
<dbReference type="EMBL" id="JHEG04000001">
    <property type="protein sequence ID" value="KAF3884557.1"/>
    <property type="molecule type" value="Genomic_DNA"/>
</dbReference>
<feature type="transmembrane region" description="Helical" evidence="1">
    <location>
        <begin position="127"/>
        <end position="148"/>
    </location>
</feature>
<evidence type="ECO:0000313" key="4">
    <source>
        <dbReference type="Proteomes" id="UP000029738"/>
    </source>
</evidence>
<gene>
    <name evidence="3" type="ORF">DA73_0225785</name>
    <name evidence="2" type="ORF">DA73_0400003025</name>
</gene>
<reference evidence="2" key="2">
    <citation type="submission" date="2019-11" db="EMBL/GenBank/DDBJ databases">
        <title>Improved Assembly of Tolypothrix boutellei genome.</title>
        <authorList>
            <person name="Sarangi A.N."/>
            <person name="Mukherjee M."/>
            <person name="Ghosh S."/>
            <person name="Singh D."/>
            <person name="Das A."/>
            <person name="Kant S."/>
            <person name="Prusty A."/>
            <person name="Tripathy S."/>
        </authorList>
    </citation>
    <scope>NUCLEOTIDE SEQUENCE</scope>
    <source>
        <strain evidence="2">VB521301</strain>
    </source>
</reference>
<dbReference type="EMBL" id="JHEG02000054">
    <property type="protein sequence ID" value="KIE09731.1"/>
    <property type="molecule type" value="Genomic_DNA"/>
</dbReference>
<keyword evidence="4" id="KW-1185">Reference proteome</keyword>
<protein>
    <submittedName>
        <fullName evidence="3">Uncharacterized protein</fullName>
    </submittedName>
</protein>